<feature type="region of interest" description="Disordered" evidence="1">
    <location>
        <begin position="44"/>
        <end position="83"/>
    </location>
</feature>
<feature type="signal peptide" evidence="2">
    <location>
        <begin position="1"/>
        <end position="21"/>
    </location>
</feature>
<feature type="compositionally biased region" description="Polar residues" evidence="1">
    <location>
        <begin position="64"/>
        <end position="79"/>
    </location>
</feature>
<evidence type="ECO:0000256" key="1">
    <source>
        <dbReference type="SAM" id="MobiDB-lite"/>
    </source>
</evidence>
<comment type="caution">
    <text evidence="3">The sequence shown here is derived from an EMBL/GenBank/DDBJ whole genome shotgun (WGS) entry which is preliminary data.</text>
</comment>
<reference evidence="3 4" key="1">
    <citation type="submission" date="2023-06" db="EMBL/GenBank/DDBJ databases">
        <title>Draft Genome Sequences of lactic acid bacteria strains isolated from fermented milk products.</title>
        <authorList>
            <person name="Elcheninov A.G."/>
            <person name="Klyukina A."/>
            <person name="Zayulina K.S."/>
            <person name="Gavirova L.A."/>
            <person name="Shcherbakova P.A."/>
            <person name="Shestakov A.I."/>
            <person name="Kublanov I.V."/>
            <person name="Kochetkova T.V."/>
        </authorList>
    </citation>
    <scope>NUCLEOTIDE SEQUENCE [LARGE SCALE GENOMIC DNA]</scope>
    <source>
        <strain evidence="3 4">TOM.81</strain>
    </source>
</reference>
<keyword evidence="2" id="KW-0732">Signal</keyword>
<dbReference type="GeneID" id="97229813"/>
<dbReference type="EMBL" id="JAUCAQ010000005">
    <property type="protein sequence ID" value="MDM7645993.1"/>
    <property type="molecule type" value="Genomic_DNA"/>
</dbReference>
<dbReference type="RefSeq" id="WP_114666363.1">
    <property type="nucleotide sequence ID" value="NZ_BMBR01000001.1"/>
</dbReference>
<gene>
    <name evidence="3" type="ORF">QUE93_03050</name>
</gene>
<feature type="compositionally biased region" description="Basic and acidic residues" evidence="1">
    <location>
        <begin position="44"/>
        <end position="63"/>
    </location>
</feature>
<accession>A0ABT7RXG1</accession>
<proteinExistence type="predicted"/>
<feature type="chain" id="PRO_5046233987" description="LXG domain-containing protein" evidence="2">
    <location>
        <begin position="22"/>
        <end position="812"/>
    </location>
</feature>
<evidence type="ECO:0000313" key="4">
    <source>
        <dbReference type="Proteomes" id="UP001242903"/>
    </source>
</evidence>
<organism evidence="3 4">
    <name type="scientific">Leuconostoc falkenbergense</name>
    <dbReference type="NCBI Taxonomy" id="2766470"/>
    <lineage>
        <taxon>Bacteria</taxon>
        <taxon>Bacillati</taxon>
        <taxon>Bacillota</taxon>
        <taxon>Bacilli</taxon>
        <taxon>Lactobacillales</taxon>
        <taxon>Lactobacillaceae</taxon>
        <taxon>Leuconostoc</taxon>
    </lineage>
</organism>
<evidence type="ECO:0000313" key="3">
    <source>
        <dbReference type="EMBL" id="MDM7645993.1"/>
    </source>
</evidence>
<sequence>MSKLKSALLISVALSPIFVSATRGIEVVHAEVVQKAVAQQVKKAAETKPAQKTDEKKSADKKTNTVTATKQDDSGTTDSNKADSDVKKSDIIAFDDKNFQQKFKATNYYQQQKAMYGENKPASDAKLAADSVGYLATIIGEKFIESVNKPTIMRALGFAGPIGSLLSCLIDWFTPAARDKTDDKLNEIGKKLDDLGIHLDNVGSALSDKINQASIENRIESFKDKLKDTRTPFGTVAGKISQYQSGHHINLASKDKDDVQKYVNEYAKLYHTSKWGFDDKQQDAVEVPDSENLQVFNDFCKFGAAIVSSDFKENNIFRVMSNYESLREFFNTQTFATREAFAEYVMSHYTVWASDMMTAIFFDYFRVKGQLDQITASDDYKASVTAAKTNGTTIDSEFKERCPISYTLFNGLRSNARDDLMRLGYDVQSDNGHNDSYDLDEYDKNQWVYKYNNSSVFINSSEDNILGANVNAVDYAYALEVENKPVKKDIRFDSHYDQILSDARNKTYVASQAYDKYMQDHASDPFRNDDPECIKLKAKYDEAMKIQNEIDYDKIGEAPVYDVNGSPLPGKLKAEEKTSNDGKMLYSYRNNKWVYSKLVSGPAAYAAKHMVEKNDLPAVKKMSGGENNIFFGACWVWNHDIPNNNPDWDKAYENVMSIDDIGVVNTSASSRNKGGINSILANTVTREVNGIQVLGFSGLGQKNRIIGGDRDYSFTGEDAGFVRSPTYNIGLGFYQNNQHTSPTTEQKTMYQNFSYTGTGFDKSQNAWVQDYHDKHYDQEDVSFIKLVKDGDNELGALNNGKKTPVAADHFVE</sequence>
<keyword evidence="4" id="KW-1185">Reference proteome</keyword>
<name>A0ABT7RXG1_9LACO</name>
<protein>
    <recommendedName>
        <fullName evidence="5">LXG domain-containing protein</fullName>
    </recommendedName>
</protein>
<evidence type="ECO:0000256" key="2">
    <source>
        <dbReference type="SAM" id="SignalP"/>
    </source>
</evidence>
<dbReference type="Proteomes" id="UP001242903">
    <property type="component" value="Unassembled WGS sequence"/>
</dbReference>
<evidence type="ECO:0008006" key="5">
    <source>
        <dbReference type="Google" id="ProtNLM"/>
    </source>
</evidence>